<dbReference type="Gene3D" id="3.10.110.10">
    <property type="entry name" value="Ubiquitin Conjugating Enzyme"/>
    <property type="match status" value="1"/>
</dbReference>
<dbReference type="InterPro" id="IPR044037">
    <property type="entry name" value="FANCL_d3"/>
</dbReference>
<evidence type="ECO:0000256" key="3">
    <source>
        <dbReference type="PROSITE-ProRule" id="PRU00175"/>
    </source>
</evidence>
<dbReference type="InterPro" id="IPR026850">
    <property type="entry name" value="FANCL_C"/>
</dbReference>
<sequence>MEQFDQIMPLNSSGNEIGGYLSAVNEEFYIHLTVHEQPLPRKVHLRGCKKIQSILEPVLETLGQHLNQCSTITDMLSEIQNTLEQQIRLSGENSLPNKHSECTVLFEQLQVCGWENVQFISSTFDELHLKAVDEADREHILKVWIPEKFPVEGPKLECDLPHEFNYKWLPDDTLQNMFLTFQETLRSFSEFWNYMDELDEKTWILEPENPSRKDCKRRIALAPGISLLIVVNPLMPTSIPTCHYLGSERIVEPVREKFNKNIRLWSEFDSILYNLQQVLEIDFPSPTNTEKEEYCMECGICYSYLLNEAIPEMTCDNPNCNQNFHHSCLYEFIRTLPDVRSSFLKLFGQCPYCNKPLWCTIP</sequence>
<dbReference type="SUPFAM" id="SSF57850">
    <property type="entry name" value="RING/U-box"/>
    <property type="match status" value="1"/>
</dbReference>
<dbReference type="AlphaFoldDB" id="A0AAV6V571"/>
<dbReference type="SMART" id="SM01197">
    <property type="entry name" value="FANCL_C"/>
    <property type="match status" value="1"/>
</dbReference>
<dbReference type="Pfam" id="PF18891">
    <property type="entry name" value="FANCL_d3"/>
    <property type="match status" value="1"/>
</dbReference>
<dbReference type="PROSITE" id="PS50089">
    <property type="entry name" value="ZF_RING_2"/>
    <property type="match status" value="1"/>
</dbReference>
<keyword evidence="6" id="KW-1185">Reference proteome</keyword>
<dbReference type="EMBL" id="JAFNEN010000173">
    <property type="protein sequence ID" value="KAG8190849.1"/>
    <property type="molecule type" value="Genomic_DNA"/>
</dbReference>
<dbReference type="InterPro" id="IPR001841">
    <property type="entry name" value="Znf_RING"/>
</dbReference>
<dbReference type="GO" id="GO:0061630">
    <property type="term" value="F:ubiquitin protein ligase activity"/>
    <property type="evidence" value="ECO:0007669"/>
    <property type="project" value="TreeGrafter"/>
</dbReference>
<feature type="domain" description="RING-type" evidence="4">
    <location>
        <begin position="298"/>
        <end position="354"/>
    </location>
</feature>
<evidence type="ECO:0000256" key="2">
    <source>
        <dbReference type="ARBA" id="ARBA00022833"/>
    </source>
</evidence>
<dbReference type="GO" id="GO:0043240">
    <property type="term" value="C:Fanconi anaemia nuclear complex"/>
    <property type="evidence" value="ECO:0007669"/>
    <property type="project" value="InterPro"/>
</dbReference>
<dbReference type="CDD" id="cd23786">
    <property type="entry name" value="ELF_FANCL"/>
    <property type="match status" value="1"/>
</dbReference>
<dbReference type="Pfam" id="PF18890">
    <property type="entry name" value="FANCL_d2"/>
    <property type="match status" value="1"/>
</dbReference>
<dbReference type="InterPro" id="IPR043003">
    <property type="entry name" value="FANCL_d3_sf"/>
</dbReference>
<proteinExistence type="predicted"/>
<gene>
    <name evidence="5" type="ORF">JTE90_028344</name>
</gene>
<protein>
    <recommendedName>
        <fullName evidence="4">RING-type domain-containing protein</fullName>
    </recommendedName>
</protein>
<dbReference type="GO" id="GO:0008270">
    <property type="term" value="F:zinc ion binding"/>
    <property type="evidence" value="ECO:0007669"/>
    <property type="project" value="UniProtKB-KW"/>
</dbReference>
<dbReference type="InterPro" id="IPR016135">
    <property type="entry name" value="UBQ-conjugating_enzyme/RWD"/>
</dbReference>
<organism evidence="5 6">
    <name type="scientific">Oedothorax gibbosus</name>
    <dbReference type="NCBI Taxonomy" id="931172"/>
    <lineage>
        <taxon>Eukaryota</taxon>
        <taxon>Metazoa</taxon>
        <taxon>Ecdysozoa</taxon>
        <taxon>Arthropoda</taxon>
        <taxon>Chelicerata</taxon>
        <taxon>Arachnida</taxon>
        <taxon>Araneae</taxon>
        <taxon>Araneomorphae</taxon>
        <taxon>Entelegynae</taxon>
        <taxon>Araneoidea</taxon>
        <taxon>Linyphiidae</taxon>
        <taxon>Erigoninae</taxon>
        <taxon>Oedothorax</taxon>
    </lineage>
</organism>
<dbReference type="GO" id="GO:0036297">
    <property type="term" value="P:interstrand cross-link repair"/>
    <property type="evidence" value="ECO:0007669"/>
    <property type="project" value="InterPro"/>
</dbReference>
<keyword evidence="1 3" id="KW-0479">Metal-binding</keyword>
<evidence type="ECO:0000313" key="6">
    <source>
        <dbReference type="Proteomes" id="UP000827092"/>
    </source>
</evidence>
<comment type="caution">
    <text evidence="5">The sequence shown here is derived from an EMBL/GenBank/DDBJ whole genome shotgun (WGS) entry which is preliminary data.</text>
</comment>
<dbReference type="InterPro" id="IPR019162">
    <property type="entry name" value="FancL_WD-rpt_cont_dom"/>
</dbReference>
<dbReference type="Gene3D" id="3.30.40.10">
    <property type="entry name" value="Zinc/RING finger domain, C3HC4 (zinc finger)"/>
    <property type="match status" value="1"/>
</dbReference>
<evidence type="ECO:0000313" key="5">
    <source>
        <dbReference type="EMBL" id="KAG8190848.1"/>
    </source>
</evidence>
<dbReference type="InterPro" id="IPR013083">
    <property type="entry name" value="Znf_RING/FYVE/PHD"/>
</dbReference>
<reference evidence="5 6" key="1">
    <citation type="journal article" date="2022" name="Nat. Ecol. Evol.">
        <title>A masculinizing supergene underlies an exaggerated male reproductive morph in a spider.</title>
        <authorList>
            <person name="Hendrickx F."/>
            <person name="De Corte Z."/>
            <person name="Sonet G."/>
            <person name="Van Belleghem S.M."/>
            <person name="Kostlbacher S."/>
            <person name="Vangestel C."/>
        </authorList>
    </citation>
    <scope>NUCLEOTIDE SEQUENCE [LARGE SCALE GENOMIC DNA]</scope>
    <source>
        <strain evidence="5">W744_W776</strain>
    </source>
</reference>
<evidence type="ECO:0000259" key="4">
    <source>
        <dbReference type="PROSITE" id="PS50089"/>
    </source>
</evidence>
<dbReference type="Proteomes" id="UP000827092">
    <property type="component" value="Unassembled WGS sequence"/>
</dbReference>
<dbReference type="GO" id="GO:0006513">
    <property type="term" value="P:protein monoubiquitination"/>
    <property type="evidence" value="ECO:0007669"/>
    <property type="project" value="TreeGrafter"/>
</dbReference>
<dbReference type="CDD" id="cd23832">
    <property type="entry name" value="DRWD-C_FANCL"/>
    <property type="match status" value="1"/>
</dbReference>
<keyword evidence="2" id="KW-0862">Zinc</keyword>
<dbReference type="PANTHER" id="PTHR13206">
    <property type="entry name" value="UBIQUITIN LIGASE PROTEIN PHF9 FANCONI ANEMIA GROUP L PROTEIN"/>
    <property type="match status" value="1"/>
</dbReference>
<dbReference type="Pfam" id="PF11793">
    <property type="entry name" value="FANCL_C"/>
    <property type="match status" value="1"/>
</dbReference>
<dbReference type="Gene3D" id="3.10.110.20">
    <property type="entry name" value="RWD domain-like"/>
    <property type="match status" value="1"/>
</dbReference>
<dbReference type="InterPro" id="IPR043898">
    <property type="entry name" value="FANCL_d2"/>
</dbReference>
<dbReference type="PANTHER" id="PTHR13206:SF0">
    <property type="entry name" value="E3 UBIQUITIN-PROTEIN LIGASE FANCL"/>
    <property type="match status" value="1"/>
</dbReference>
<dbReference type="CDD" id="cd23831">
    <property type="entry name" value="DRWD-N_FANCL"/>
    <property type="match status" value="1"/>
</dbReference>
<name>A0AAV6V571_9ARAC</name>
<evidence type="ECO:0000256" key="1">
    <source>
        <dbReference type="ARBA" id="ARBA00022771"/>
    </source>
</evidence>
<dbReference type="CDD" id="cd16490">
    <property type="entry name" value="RING-CH-C4HC3_FANCL"/>
    <property type="match status" value="1"/>
</dbReference>
<dbReference type="Pfam" id="PF09765">
    <property type="entry name" value="FANCL_d1"/>
    <property type="match status" value="1"/>
</dbReference>
<accession>A0AAV6V571</accession>
<dbReference type="InterPro" id="IPR026848">
    <property type="entry name" value="Fancl"/>
</dbReference>
<keyword evidence="1 3" id="KW-0863">Zinc-finger</keyword>
<dbReference type="EMBL" id="JAFNEN010000173">
    <property type="protein sequence ID" value="KAG8190848.1"/>
    <property type="molecule type" value="Genomic_DNA"/>
</dbReference>